<dbReference type="EMBL" id="UINC01136600">
    <property type="protein sequence ID" value="SVD21470.1"/>
    <property type="molecule type" value="Genomic_DNA"/>
</dbReference>
<organism evidence="1">
    <name type="scientific">marine metagenome</name>
    <dbReference type="NCBI Taxonomy" id="408172"/>
    <lineage>
        <taxon>unclassified sequences</taxon>
        <taxon>metagenomes</taxon>
        <taxon>ecological metagenomes</taxon>
    </lineage>
</organism>
<feature type="non-terminal residue" evidence="1">
    <location>
        <position position="1"/>
    </location>
</feature>
<accession>A0A382TH85</accession>
<feature type="non-terminal residue" evidence="1">
    <location>
        <position position="301"/>
    </location>
</feature>
<reference evidence="1" key="1">
    <citation type="submission" date="2018-05" db="EMBL/GenBank/DDBJ databases">
        <authorList>
            <person name="Lanie J.A."/>
            <person name="Ng W.-L."/>
            <person name="Kazmierczak K.M."/>
            <person name="Andrzejewski T.M."/>
            <person name="Davidsen T.M."/>
            <person name="Wayne K.J."/>
            <person name="Tettelin H."/>
            <person name="Glass J.I."/>
            <person name="Rusch D."/>
            <person name="Podicherti R."/>
            <person name="Tsui H.-C.T."/>
            <person name="Winkler M.E."/>
        </authorList>
    </citation>
    <scope>NUCLEOTIDE SEQUENCE</scope>
</reference>
<evidence type="ECO:0000313" key="1">
    <source>
        <dbReference type="EMBL" id="SVD21470.1"/>
    </source>
</evidence>
<name>A0A382TH85_9ZZZZ</name>
<sequence length="301" mass="33445">VAVSSPGTDNIITYETIVSLAGNSPILESIRLSDTYNADGEGDFLFDERIFSSAGGEMSIIATFTEPVRRIGGDDSDITMTLTNIRETIRGNENSPFTQSEEDVDVEAVLVESDLDLEANQLEFQLSLFHPLNLDGDILGNSHYSSPDLETFVAVASINYANDDARLVAQNDQGEAMEGFEAVLDMPSDDNSLLADEVMIFMPPMETMIYTDYDMFKTLIEEADPPPTFAEIFQSWSFFDDHNFSECLSPPCQNSDDFTPAKNSCMNYWQLADVGTANERVKITENIWWAFNGIVSPETYS</sequence>
<proteinExistence type="predicted"/>
<gene>
    <name evidence="1" type="ORF">METZ01_LOCUS374324</name>
</gene>
<protein>
    <submittedName>
        <fullName evidence="1">Uncharacterized protein</fullName>
    </submittedName>
</protein>
<dbReference type="AlphaFoldDB" id="A0A382TH85"/>